<dbReference type="EMBL" id="VDMP01000026">
    <property type="protein sequence ID" value="TNM37408.1"/>
    <property type="molecule type" value="Genomic_DNA"/>
</dbReference>
<dbReference type="AlphaFoldDB" id="A0A5C4VNF2"/>
<name>A0A5C4VNF2_9ACTN</name>
<evidence type="ECO:0000313" key="2">
    <source>
        <dbReference type="EMBL" id="TNM37408.1"/>
    </source>
</evidence>
<sequence>MAELRVIAEPLGVEVGNHALGLARIAVADDDLAELVIAVELVEVGEHVIEEVVTHRVTAITQATLRSRKLVRAETHTIRIGSIRRPPRWSPSRGGQVRVAGEHHSQACLDPPRARRG</sequence>
<evidence type="ECO:0000256" key="1">
    <source>
        <dbReference type="SAM" id="MobiDB-lite"/>
    </source>
</evidence>
<comment type="caution">
    <text evidence="2">The sequence shown here is derived from an EMBL/GenBank/DDBJ whole genome shotgun (WGS) entry which is preliminary data.</text>
</comment>
<accession>A0A5C4VNF2</accession>
<reference evidence="2 3" key="1">
    <citation type="journal article" date="2016" name="Int. J. Syst. Evol. Microbiol.">
        <title>Nocardioides albidus sp. nov., an actinobacterium isolated from garden soil.</title>
        <authorList>
            <person name="Singh H."/>
            <person name="Du J."/>
            <person name="Trinh H."/>
            <person name="Won K."/>
            <person name="Yang J.E."/>
            <person name="Yin C."/>
            <person name="Kook M."/>
            <person name="Yi T.H."/>
        </authorList>
    </citation>
    <scope>NUCLEOTIDE SEQUENCE [LARGE SCALE GENOMIC DNA]</scope>
    <source>
        <strain evidence="2 3">CCTCC AB 2015297</strain>
    </source>
</reference>
<organism evidence="2 3">
    <name type="scientific">Nocardioides albidus</name>
    <dbReference type="NCBI Taxonomy" id="1517589"/>
    <lineage>
        <taxon>Bacteria</taxon>
        <taxon>Bacillati</taxon>
        <taxon>Actinomycetota</taxon>
        <taxon>Actinomycetes</taxon>
        <taxon>Propionibacteriales</taxon>
        <taxon>Nocardioidaceae</taxon>
        <taxon>Nocardioides</taxon>
    </lineage>
</organism>
<dbReference type="Proteomes" id="UP000313231">
    <property type="component" value="Unassembled WGS sequence"/>
</dbReference>
<protein>
    <submittedName>
        <fullName evidence="2">Uncharacterized protein</fullName>
    </submittedName>
</protein>
<evidence type="ECO:0000313" key="3">
    <source>
        <dbReference type="Proteomes" id="UP000313231"/>
    </source>
</evidence>
<feature type="region of interest" description="Disordered" evidence="1">
    <location>
        <begin position="84"/>
        <end position="117"/>
    </location>
</feature>
<gene>
    <name evidence="2" type="ORF">FHP29_16380</name>
</gene>
<keyword evidence="3" id="KW-1185">Reference proteome</keyword>
<proteinExistence type="predicted"/>
<feature type="compositionally biased region" description="Low complexity" evidence="1">
    <location>
        <begin position="84"/>
        <end position="95"/>
    </location>
</feature>